<reference evidence="3 4" key="1">
    <citation type="submission" date="2018-03" db="EMBL/GenBank/DDBJ databases">
        <title>Genomic Encyclopedia of Type Strains, Phase III (KMG-III): the genomes of soil and plant-associated and newly described type strains.</title>
        <authorList>
            <person name="Whitman W."/>
        </authorList>
    </citation>
    <scope>NUCLEOTIDE SEQUENCE [LARGE SCALE GENOMIC DNA]</scope>
    <source>
        <strain evidence="3 4">CGMCC 4.7104</strain>
    </source>
</reference>
<dbReference type="PROSITE" id="PS51257">
    <property type="entry name" value="PROKAR_LIPOPROTEIN"/>
    <property type="match status" value="1"/>
</dbReference>
<accession>A0A2T0N6V6</accession>
<protein>
    <recommendedName>
        <fullName evidence="5">Lipoprotein</fullName>
    </recommendedName>
</protein>
<gene>
    <name evidence="3" type="ORF">B0I32_103275</name>
</gene>
<evidence type="ECO:0008006" key="5">
    <source>
        <dbReference type="Google" id="ProtNLM"/>
    </source>
</evidence>
<dbReference type="RefSeq" id="WP_106236516.1">
    <property type="nucleotide sequence ID" value="NZ_PVNG01000003.1"/>
</dbReference>
<evidence type="ECO:0000313" key="3">
    <source>
        <dbReference type="EMBL" id="PRX68314.1"/>
    </source>
</evidence>
<evidence type="ECO:0000256" key="1">
    <source>
        <dbReference type="SAM" id="MobiDB-lite"/>
    </source>
</evidence>
<evidence type="ECO:0000313" key="4">
    <source>
        <dbReference type="Proteomes" id="UP000238312"/>
    </source>
</evidence>
<dbReference type="Proteomes" id="UP000238312">
    <property type="component" value="Unassembled WGS sequence"/>
</dbReference>
<keyword evidence="2" id="KW-0732">Signal</keyword>
<name>A0A2T0N6V6_9ACTN</name>
<keyword evidence="4" id="KW-1185">Reference proteome</keyword>
<evidence type="ECO:0000256" key="2">
    <source>
        <dbReference type="SAM" id="SignalP"/>
    </source>
</evidence>
<feature type="region of interest" description="Disordered" evidence="1">
    <location>
        <begin position="27"/>
        <end position="64"/>
    </location>
</feature>
<comment type="caution">
    <text evidence="3">The sequence shown here is derived from an EMBL/GenBank/DDBJ whole genome shotgun (WGS) entry which is preliminary data.</text>
</comment>
<feature type="chain" id="PRO_5015467848" description="Lipoprotein" evidence="2">
    <location>
        <begin position="24"/>
        <end position="215"/>
    </location>
</feature>
<sequence length="215" mass="23236">MRRTAIVPVLALTLLLVAGCGPAERPYQPGEGAVPPTAPASASATGAPEGTQEPAASGTPGAGTVSIGGGKLKVTIDWPAKRDPLIQLMADYHLATRKAIVSGSDRYLQDLDLELTGAREAYDWVTQYTEQDKSMKGTSRLYNLRVAVKLDKGAQVNACVDDRGARVIHTRTGKAVVPQPDWIRRPHLHAILVHRGDDGVWRIRTFRYSYKGCPV</sequence>
<feature type="signal peptide" evidence="2">
    <location>
        <begin position="1"/>
        <end position="23"/>
    </location>
</feature>
<dbReference type="EMBL" id="PVNG01000003">
    <property type="protein sequence ID" value="PRX68314.1"/>
    <property type="molecule type" value="Genomic_DNA"/>
</dbReference>
<dbReference type="OrthoDB" id="3535961at2"/>
<proteinExistence type="predicted"/>
<dbReference type="AlphaFoldDB" id="A0A2T0N6V6"/>
<feature type="compositionally biased region" description="Low complexity" evidence="1">
    <location>
        <begin position="32"/>
        <end position="48"/>
    </location>
</feature>
<organism evidence="3 4">
    <name type="scientific">Nonomuraea fuscirosea</name>
    <dbReference type="NCBI Taxonomy" id="1291556"/>
    <lineage>
        <taxon>Bacteria</taxon>
        <taxon>Bacillati</taxon>
        <taxon>Actinomycetota</taxon>
        <taxon>Actinomycetes</taxon>
        <taxon>Streptosporangiales</taxon>
        <taxon>Streptosporangiaceae</taxon>
        <taxon>Nonomuraea</taxon>
    </lineage>
</organism>